<reference evidence="3" key="1">
    <citation type="submission" date="2023-06" db="EMBL/GenBank/DDBJ databases">
        <authorList>
            <person name="Zeman M."/>
            <person name="Kubasova T."/>
            <person name="Jahodarova E."/>
            <person name="Nykrynova M."/>
            <person name="Rychlik I."/>
        </authorList>
    </citation>
    <scope>NUCLEOTIDE SEQUENCE</scope>
    <source>
        <strain evidence="3">84_SSukc20</strain>
    </source>
</reference>
<dbReference type="Pfam" id="PF16585">
    <property type="entry name" value="Lipocalin_8"/>
    <property type="match status" value="1"/>
</dbReference>
<reference evidence="3" key="2">
    <citation type="submission" date="2024-05" db="EMBL/GenBank/DDBJ databases">
        <title>Identification and characterization of horizontal gene transfer across gut microbiota members of farm animals based on homology search.</title>
        <authorList>
            <person name="Schwarzerova J."/>
            <person name="Nykrynova M."/>
            <person name="Jureckova K."/>
            <person name="Cejkova D."/>
            <person name="Rychlik I."/>
        </authorList>
    </citation>
    <scope>NUCLEOTIDE SEQUENCE</scope>
    <source>
        <strain evidence="3">84_SSukc20</strain>
    </source>
</reference>
<keyword evidence="4" id="KW-1185">Reference proteome</keyword>
<proteinExistence type="predicted"/>
<feature type="chain" id="PRO_5045841463" evidence="1">
    <location>
        <begin position="18"/>
        <end position="147"/>
    </location>
</feature>
<feature type="signal peptide" evidence="1">
    <location>
        <begin position="1"/>
        <end position="17"/>
    </location>
</feature>
<evidence type="ECO:0000256" key="1">
    <source>
        <dbReference type="SAM" id="SignalP"/>
    </source>
</evidence>
<comment type="caution">
    <text evidence="3">The sequence shown here is derived from an EMBL/GenBank/DDBJ whole genome shotgun (WGS) entry which is preliminary data.</text>
</comment>
<feature type="domain" description="Lipocalin-like" evidence="2">
    <location>
        <begin position="15"/>
        <end position="147"/>
    </location>
</feature>
<protein>
    <submittedName>
        <fullName evidence="3">Lipocalin-like domain-containing protein</fullName>
    </submittedName>
</protein>
<evidence type="ECO:0000313" key="4">
    <source>
        <dbReference type="Proteomes" id="UP001167871"/>
    </source>
</evidence>
<dbReference type="InterPro" id="IPR024311">
    <property type="entry name" value="Lipocalin-like"/>
</dbReference>
<sequence length="147" mass="16991">MKAIHLLIAMCFFALFASCEKKPIDENIEGMWKLEQFTTLDDGIVHRDCQRIFYSIQLQIVQIAEKQCTHKYGTFVGHFYLNEDHSQATMKDFRFRESTGDSGEDVPVERLLPFGINSLETTFDVLKADGKHLVLQSDYAKLEFISF</sequence>
<accession>A0ABT7X488</accession>
<dbReference type="Proteomes" id="UP001167871">
    <property type="component" value="Unassembled WGS sequence"/>
</dbReference>
<keyword evidence="1" id="KW-0732">Signal</keyword>
<name>A0ABT7X488_9BACE</name>
<evidence type="ECO:0000313" key="3">
    <source>
        <dbReference type="EMBL" id="MDN0048896.1"/>
    </source>
</evidence>
<gene>
    <name evidence="3" type="ORF">QVO10_05770</name>
</gene>
<dbReference type="Gene3D" id="2.40.128.280">
    <property type="match status" value="1"/>
</dbReference>
<dbReference type="EMBL" id="JAUEII010000009">
    <property type="protein sequence ID" value="MDN0048896.1"/>
    <property type="molecule type" value="Genomic_DNA"/>
</dbReference>
<dbReference type="PROSITE" id="PS51257">
    <property type="entry name" value="PROKAR_LIPOPROTEIN"/>
    <property type="match status" value="1"/>
</dbReference>
<evidence type="ECO:0000259" key="2">
    <source>
        <dbReference type="Pfam" id="PF16585"/>
    </source>
</evidence>
<organism evidence="3 4">
    <name type="scientific">Bacteroides gallinaceum</name>
    <dbReference type="NCBI Taxonomy" id="1462571"/>
    <lineage>
        <taxon>Bacteria</taxon>
        <taxon>Pseudomonadati</taxon>
        <taxon>Bacteroidota</taxon>
        <taxon>Bacteroidia</taxon>
        <taxon>Bacteroidales</taxon>
        <taxon>Bacteroidaceae</taxon>
        <taxon>Bacteroides</taxon>
    </lineage>
</organism>
<dbReference type="RefSeq" id="WP_022040733.1">
    <property type="nucleotide sequence ID" value="NZ_JACJJF010000004.1"/>
</dbReference>